<feature type="transmembrane region" description="Helical" evidence="1">
    <location>
        <begin position="45"/>
        <end position="68"/>
    </location>
</feature>
<organism evidence="2 3">
    <name type="scientific">Streptomyces brasiliensis</name>
    <dbReference type="NCBI Taxonomy" id="1954"/>
    <lineage>
        <taxon>Bacteria</taxon>
        <taxon>Bacillati</taxon>
        <taxon>Actinomycetota</taxon>
        <taxon>Actinomycetes</taxon>
        <taxon>Kitasatosporales</taxon>
        <taxon>Streptomycetaceae</taxon>
        <taxon>Streptomyces</taxon>
    </lineage>
</organism>
<evidence type="ECO:0000256" key="1">
    <source>
        <dbReference type="SAM" id="Phobius"/>
    </source>
</evidence>
<keyword evidence="1" id="KW-0472">Membrane</keyword>
<keyword evidence="3" id="KW-1185">Reference proteome</keyword>
<evidence type="ECO:0000313" key="3">
    <source>
        <dbReference type="Proteomes" id="UP000657574"/>
    </source>
</evidence>
<proteinExistence type="predicted"/>
<dbReference type="EMBL" id="BMQA01000076">
    <property type="protein sequence ID" value="GGJ63634.1"/>
    <property type="molecule type" value="Genomic_DNA"/>
</dbReference>
<feature type="transmembrane region" description="Helical" evidence="1">
    <location>
        <begin position="12"/>
        <end position="33"/>
    </location>
</feature>
<keyword evidence="1" id="KW-1133">Transmembrane helix</keyword>
<name>A0A917UKD5_9ACTN</name>
<reference evidence="2" key="1">
    <citation type="journal article" date="2014" name="Int. J. Syst. Evol. Microbiol.">
        <title>Complete genome sequence of Corynebacterium casei LMG S-19264T (=DSM 44701T), isolated from a smear-ripened cheese.</title>
        <authorList>
            <consortium name="US DOE Joint Genome Institute (JGI-PGF)"/>
            <person name="Walter F."/>
            <person name="Albersmeier A."/>
            <person name="Kalinowski J."/>
            <person name="Ruckert C."/>
        </authorList>
    </citation>
    <scope>NUCLEOTIDE SEQUENCE</scope>
    <source>
        <strain evidence="2">JCM 3086</strain>
    </source>
</reference>
<gene>
    <name evidence="2" type="ORF">GCM10010121_087810</name>
</gene>
<dbReference type="Proteomes" id="UP000657574">
    <property type="component" value="Unassembled WGS sequence"/>
</dbReference>
<comment type="caution">
    <text evidence="2">The sequence shown here is derived from an EMBL/GenBank/DDBJ whole genome shotgun (WGS) entry which is preliminary data.</text>
</comment>
<sequence length="133" mass="14007">MLGRLAIEFFRATLPATLLGLGGFGYVLALVGLARRAGPVVTPLVSPLLAMAALSVLAGCCVLAKWVVAGRYRPRVEPLWSLFVRRTEFVTGLFEAAAVPRASVPSWRPRSCHRYCACSAPASAGVPGSAPPT</sequence>
<dbReference type="AlphaFoldDB" id="A0A917UKD5"/>
<protein>
    <submittedName>
        <fullName evidence="2">Uncharacterized protein</fullName>
    </submittedName>
</protein>
<dbReference type="RefSeq" id="WP_229841524.1">
    <property type="nucleotide sequence ID" value="NZ_BMQA01000076.1"/>
</dbReference>
<evidence type="ECO:0000313" key="2">
    <source>
        <dbReference type="EMBL" id="GGJ63634.1"/>
    </source>
</evidence>
<reference evidence="2" key="2">
    <citation type="submission" date="2020-09" db="EMBL/GenBank/DDBJ databases">
        <authorList>
            <person name="Sun Q."/>
            <person name="Ohkuma M."/>
        </authorList>
    </citation>
    <scope>NUCLEOTIDE SEQUENCE</scope>
    <source>
        <strain evidence="2">JCM 3086</strain>
    </source>
</reference>
<keyword evidence="1" id="KW-0812">Transmembrane</keyword>
<accession>A0A917UKD5</accession>